<comment type="similarity">
    <text evidence="2">Belongs to the DNA repair enzymes AP/ExoA family.</text>
</comment>
<protein>
    <recommendedName>
        <fullName evidence="3">exodeoxyribonuclease III</fullName>
        <ecNumber evidence="3">3.1.11.2</ecNumber>
    </recommendedName>
</protein>
<dbReference type="GO" id="GO:0003906">
    <property type="term" value="F:DNA-(apurinic or apyrimidinic site) endonuclease activity"/>
    <property type="evidence" value="ECO:0007669"/>
    <property type="project" value="TreeGrafter"/>
</dbReference>
<comment type="caution">
    <text evidence="9">The sequence shown here is derived from an EMBL/GenBank/DDBJ whole genome shotgun (WGS) entry which is preliminary data.</text>
</comment>
<feature type="binding site" evidence="7">
    <location>
        <position position="12"/>
    </location>
    <ligand>
        <name>Mg(2+)</name>
        <dbReference type="ChEBI" id="CHEBI:18420"/>
        <label>1</label>
    </ligand>
</feature>
<evidence type="ECO:0000256" key="5">
    <source>
        <dbReference type="ARBA" id="ARBA00022801"/>
    </source>
</evidence>
<dbReference type="GO" id="GO:0008311">
    <property type="term" value="F:double-stranded DNA 3'-5' DNA exonuclease activity"/>
    <property type="evidence" value="ECO:0007669"/>
    <property type="project" value="UniProtKB-EC"/>
</dbReference>
<gene>
    <name evidence="9" type="ORF">GWK47_009999</name>
</gene>
<evidence type="ECO:0000256" key="6">
    <source>
        <dbReference type="ARBA" id="ARBA00022842"/>
    </source>
</evidence>
<sequence length="475" mass="55094">MNDRPLKILTWNINGLRNRLIEVQQFSLQNDLDIMCLQETRHDPTDNIQIRGFQLFTVDSIQSPATHRRYRGLALYVRNNIPADCIEHTFVGDNSQVQAINIYDTNGKILIKIINIYVTDNMLDFSQLYELADGYPSLLMGDLNAYHYKLGDNASGRSNNNGKKLVSFMKNNQGVLNILNGPELTHLQGNKLDYVCLINDPALSHHCEVVDTLTSDHFGVYGEILLPDTVRRHSMSRKRLCVPKKHEQRIREQINNWYKHYTASSTEEFNTDIIHQLESKINMTVRHGKRNTMSEMKRWYNSNEAIVQRIDRQYKKIKHQWQNNPTHNNLTILKRMGHQEQDVKKKAREKYWTSFLQSMDHRTPLAEVSRKIKIVQGKKAPSPLHPDPTKKSNELMQEWADASSYDCLPLQVRSALATNARNRIGKIEAALLDPNISDNMPITEEELVRSLEKASYSAPDTGWCHLRWYLLPYDD</sequence>
<comment type="cofactor">
    <cofactor evidence="7">
        <name>Mg(2+)</name>
        <dbReference type="ChEBI" id="CHEBI:18420"/>
    </cofactor>
    <cofactor evidence="7">
        <name>Mn(2+)</name>
        <dbReference type="ChEBI" id="CHEBI:29035"/>
    </cofactor>
    <text evidence="7">Probably binds two magnesium or manganese ions per subunit.</text>
</comment>
<evidence type="ECO:0000256" key="1">
    <source>
        <dbReference type="ARBA" id="ARBA00000493"/>
    </source>
</evidence>
<dbReference type="EC" id="3.1.11.2" evidence="3"/>
<dbReference type="InterPro" id="IPR005135">
    <property type="entry name" value="Endo/exonuclease/phosphatase"/>
</dbReference>
<dbReference type="InterPro" id="IPR004808">
    <property type="entry name" value="AP_endonuc_1"/>
</dbReference>
<feature type="binding site" evidence="7">
    <location>
        <position position="39"/>
    </location>
    <ligand>
        <name>Mg(2+)</name>
        <dbReference type="ChEBI" id="CHEBI:18420"/>
        <label>1</label>
    </ligand>
</feature>
<evidence type="ECO:0000259" key="8">
    <source>
        <dbReference type="Pfam" id="PF03372"/>
    </source>
</evidence>
<dbReference type="GO" id="GO:0006284">
    <property type="term" value="P:base-excision repair"/>
    <property type="evidence" value="ECO:0007669"/>
    <property type="project" value="TreeGrafter"/>
</dbReference>
<evidence type="ECO:0000256" key="7">
    <source>
        <dbReference type="PIRSR" id="PIRSR604808-2"/>
    </source>
</evidence>
<reference evidence="9" key="1">
    <citation type="submission" date="2020-07" db="EMBL/GenBank/DDBJ databases">
        <title>The High-quality genome of the commercially important snow crab, Chionoecetes opilio.</title>
        <authorList>
            <person name="Jeong J.-H."/>
            <person name="Ryu S."/>
        </authorList>
    </citation>
    <scope>NUCLEOTIDE SEQUENCE</scope>
    <source>
        <strain evidence="9">MADBK_172401_WGS</strain>
        <tissue evidence="9">Digestive gland</tissue>
    </source>
</reference>
<dbReference type="Proteomes" id="UP000770661">
    <property type="component" value="Unassembled WGS sequence"/>
</dbReference>
<comment type="catalytic activity">
    <reaction evidence="1">
        <text>Exonucleolytic cleavage in the 3'- to 5'-direction to yield nucleoside 5'-phosphates.</text>
        <dbReference type="EC" id="3.1.11.2"/>
    </reaction>
</comment>
<dbReference type="Pfam" id="PF03372">
    <property type="entry name" value="Exo_endo_phos"/>
    <property type="match status" value="1"/>
</dbReference>
<dbReference type="Gene3D" id="3.60.10.10">
    <property type="entry name" value="Endonuclease/exonuclease/phosphatase"/>
    <property type="match status" value="1"/>
</dbReference>
<dbReference type="GO" id="GO:0005634">
    <property type="term" value="C:nucleus"/>
    <property type="evidence" value="ECO:0007669"/>
    <property type="project" value="TreeGrafter"/>
</dbReference>
<dbReference type="InterPro" id="IPR036691">
    <property type="entry name" value="Endo/exonu/phosph_ase_sf"/>
</dbReference>
<dbReference type="SUPFAM" id="SSF56219">
    <property type="entry name" value="DNase I-like"/>
    <property type="match status" value="1"/>
</dbReference>
<evidence type="ECO:0000256" key="4">
    <source>
        <dbReference type="ARBA" id="ARBA00022723"/>
    </source>
</evidence>
<evidence type="ECO:0000256" key="3">
    <source>
        <dbReference type="ARBA" id="ARBA00012115"/>
    </source>
</evidence>
<dbReference type="PANTHER" id="PTHR22748">
    <property type="entry name" value="AP ENDONUCLEASE"/>
    <property type="match status" value="1"/>
</dbReference>
<name>A0A8J5CNB5_CHIOP</name>
<keyword evidence="7" id="KW-0464">Manganese</keyword>
<evidence type="ECO:0000313" key="9">
    <source>
        <dbReference type="EMBL" id="KAG0716310.1"/>
    </source>
</evidence>
<dbReference type="GO" id="GO:0046872">
    <property type="term" value="F:metal ion binding"/>
    <property type="evidence" value="ECO:0007669"/>
    <property type="project" value="UniProtKB-KW"/>
</dbReference>
<keyword evidence="10" id="KW-1185">Reference proteome</keyword>
<keyword evidence="5" id="KW-0378">Hydrolase</keyword>
<dbReference type="AlphaFoldDB" id="A0A8J5CNB5"/>
<evidence type="ECO:0000313" key="10">
    <source>
        <dbReference type="Proteomes" id="UP000770661"/>
    </source>
</evidence>
<keyword evidence="4 7" id="KW-0479">Metal-binding</keyword>
<feature type="domain" description="Endonuclease/exonuclease/phosphatase" evidence="8">
    <location>
        <begin position="9"/>
        <end position="217"/>
    </location>
</feature>
<evidence type="ECO:0000256" key="2">
    <source>
        <dbReference type="ARBA" id="ARBA00007092"/>
    </source>
</evidence>
<accession>A0A8J5CNB5</accession>
<dbReference type="OrthoDB" id="7474049at2759"/>
<proteinExistence type="inferred from homology"/>
<dbReference type="EMBL" id="JACEEZ010018952">
    <property type="protein sequence ID" value="KAG0716310.1"/>
    <property type="molecule type" value="Genomic_DNA"/>
</dbReference>
<dbReference type="PANTHER" id="PTHR22748:SF6">
    <property type="entry name" value="DNA-(APURINIC OR APYRIMIDINIC SITE) ENDONUCLEASE"/>
    <property type="match status" value="1"/>
</dbReference>
<dbReference type="GO" id="GO:0008081">
    <property type="term" value="F:phosphoric diester hydrolase activity"/>
    <property type="evidence" value="ECO:0007669"/>
    <property type="project" value="TreeGrafter"/>
</dbReference>
<keyword evidence="6 7" id="KW-0460">Magnesium</keyword>
<organism evidence="9 10">
    <name type="scientific">Chionoecetes opilio</name>
    <name type="common">Atlantic snow crab</name>
    <name type="synonym">Cancer opilio</name>
    <dbReference type="NCBI Taxonomy" id="41210"/>
    <lineage>
        <taxon>Eukaryota</taxon>
        <taxon>Metazoa</taxon>
        <taxon>Ecdysozoa</taxon>
        <taxon>Arthropoda</taxon>
        <taxon>Crustacea</taxon>
        <taxon>Multicrustacea</taxon>
        <taxon>Malacostraca</taxon>
        <taxon>Eumalacostraca</taxon>
        <taxon>Eucarida</taxon>
        <taxon>Decapoda</taxon>
        <taxon>Pleocyemata</taxon>
        <taxon>Brachyura</taxon>
        <taxon>Eubrachyura</taxon>
        <taxon>Majoidea</taxon>
        <taxon>Majidae</taxon>
        <taxon>Chionoecetes</taxon>
    </lineage>
</organism>